<evidence type="ECO:0000256" key="1">
    <source>
        <dbReference type="SAM" id="MobiDB-lite"/>
    </source>
</evidence>
<keyword evidence="4" id="KW-1185">Reference proteome</keyword>
<dbReference type="OrthoDB" id="444808at2759"/>
<proteinExistence type="predicted"/>
<dbReference type="Proteomes" id="UP000654075">
    <property type="component" value="Unassembled WGS sequence"/>
</dbReference>
<gene>
    <name evidence="3" type="ORF">PGLA1383_LOCUS34358</name>
</gene>
<dbReference type="OMA" id="RTCHETE"/>
<feature type="domain" description="Dinoflagellate luciferase N-terminal" evidence="2">
    <location>
        <begin position="11"/>
        <end position="82"/>
    </location>
</feature>
<reference evidence="3" key="1">
    <citation type="submission" date="2021-02" db="EMBL/GenBank/DDBJ databases">
        <authorList>
            <person name="Dougan E. K."/>
            <person name="Rhodes N."/>
            <person name="Thang M."/>
            <person name="Chan C."/>
        </authorList>
    </citation>
    <scope>NUCLEOTIDE SEQUENCE</scope>
</reference>
<feature type="non-terminal residue" evidence="3">
    <location>
        <position position="1"/>
    </location>
</feature>
<dbReference type="EMBL" id="CAJNNV010025937">
    <property type="protein sequence ID" value="CAE8616688.1"/>
    <property type="molecule type" value="Genomic_DNA"/>
</dbReference>
<feature type="region of interest" description="Disordered" evidence="1">
    <location>
        <begin position="301"/>
        <end position="329"/>
    </location>
</feature>
<name>A0A813FRJ5_POLGL</name>
<dbReference type="InterPro" id="IPR007959">
    <property type="entry name" value="Dino_Luciferase_N"/>
</dbReference>
<dbReference type="Pfam" id="PF05295">
    <property type="entry name" value="Luciferase_N"/>
    <property type="match status" value="1"/>
</dbReference>
<evidence type="ECO:0000313" key="3">
    <source>
        <dbReference type="EMBL" id="CAE8616688.1"/>
    </source>
</evidence>
<feature type="compositionally biased region" description="Basic and acidic residues" evidence="1">
    <location>
        <begin position="343"/>
        <end position="353"/>
    </location>
</feature>
<protein>
    <recommendedName>
        <fullName evidence="2">Dinoflagellate luciferase N-terminal domain-containing protein</fullName>
    </recommendedName>
</protein>
<feature type="region of interest" description="Disordered" evidence="1">
    <location>
        <begin position="343"/>
        <end position="377"/>
    </location>
</feature>
<feature type="compositionally biased region" description="Polar residues" evidence="1">
    <location>
        <begin position="301"/>
        <end position="311"/>
    </location>
</feature>
<comment type="caution">
    <text evidence="3">The sequence shown here is derived from an EMBL/GenBank/DDBJ whole genome shotgun (WGS) entry which is preliminary data.</text>
</comment>
<sequence length="1322" mass="145896">MTTVQVRNMDELRQVLKEAAVEEEICTYMIDVLRMTFIEDFVRFVSEAAYETELLSHILIKVASFKSDPLQLSRLRTAWRVARATLNKTEQRRIAGQGVEDMGEPLDASTQDSLLKQWAATYSQNLAAWLHPADSLLGRSYRESQRNTPTVISIKKVKSLLIASRPSSEREVNLGGNVKLHLIDGVVDGLSIANCVDYYWGLRILGYAHSIVGQYKTSSMQTPGTQVVYAPLSVNMDYADICLKRSQVWQGLEPLSWLRTKDEATRGRQVELMRMGWPQGEALQKALTEMELQWTVGPVASQTKRGANETVSGGREEEGEGPAKKVRTAATFQSKELCKKWNDQRGCPGEKDGSGIGRAEPVGNSTRYERMASSSSSGDVGQTKIVLVTKAEADSKSSEAGGLSSETKLGELPAGISILSFIITDSKPTRWCGQHPLLQTPWILGVGVPILVISLCDGVGGLPIGLLAMGATIYTVAILSDDCAKETSMRYLENVVHVKNAETVTGPLLRGFLRSFPDGCPILVGGTCPWSGRGDMRPAVFSGVPRIASEIEAEIVALRKSNQVVKFVENTWKMNDDFREKASDYFRGGPVRTQAGEFGNVRRDRAWWGVGTNGNMATMEAKMPVGVTLVEEKGIVRLVWQGKKPIPEKFQAEGYFDLPVKPEDVMKRSGKGGMATFSQEFCHLPADGRRFPAISYEPQSLMWSKTGTWRPPCPTERASLMMLPHDVVTSVSVDNSEETPQREARQNNLVGNSFHIPSLMMVLILLFQTIQAKGSLLPEPTWAHLEPESDLQRAVQHAVLQPGLGESWTELIEPTALLASMHGLFLSQGLQLDHAVHSQNLPAKTLENAARRMTGTMAASFFDDTGIVDSKAGGDSAQASVGTVYSCMGADLVPPKRQSMAAQRVFLGLLANVGRAHTEGFMYFDVKPFTRQELATDIDNIIVEGQCSSGQASKLRGRFGWAATAAYGKCGRGGQASLVQRQYFDAEDDLTPAVTTTRAYMQFLALNVPPRTIRLLGPPLAAVKVYSNASFEPPMMAKLGYVIFMNDDSRPIGRTAVIPELLMEQFIARKTHIMPCEAFCGVVVPFNRLELLRGRDVVWLIDSTAALSILEKGASSLHDLNSIATVRHLLMAKVGCRIWLEWIDSDSNPSDGLSRYGLEDEWTRSQGWDLDTALLPEWHKLAESSCLEILMAFHNPEVPAAQSQSIQLLEEQQFDRGVLDTPLFEQDFIPQELANVIWAFSKQRFGSADYFEAVLARCSPFAEAAGPMLGQHAGRRLATVWCAEDLEKPLAALRPLRSQLPSYDRIERVFRARFLDKISAFL</sequence>
<accession>A0A813FRJ5</accession>
<evidence type="ECO:0000313" key="4">
    <source>
        <dbReference type="Proteomes" id="UP000654075"/>
    </source>
</evidence>
<evidence type="ECO:0000259" key="2">
    <source>
        <dbReference type="Pfam" id="PF05295"/>
    </source>
</evidence>
<organism evidence="3 4">
    <name type="scientific">Polarella glacialis</name>
    <name type="common">Dinoflagellate</name>
    <dbReference type="NCBI Taxonomy" id="89957"/>
    <lineage>
        <taxon>Eukaryota</taxon>
        <taxon>Sar</taxon>
        <taxon>Alveolata</taxon>
        <taxon>Dinophyceae</taxon>
        <taxon>Suessiales</taxon>
        <taxon>Suessiaceae</taxon>
        <taxon>Polarella</taxon>
    </lineage>
</organism>